<name>A0A812MS59_9DINO</name>
<evidence type="ECO:0000313" key="2">
    <source>
        <dbReference type="Proteomes" id="UP000604046"/>
    </source>
</evidence>
<organism evidence="1 2">
    <name type="scientific">Symbiodinium natans</name>
    <dbReference type="NCBI Taxonomy" id="878477"/>
    <lineage>
        <taxon>Eukaryota</taxon>
        <taxon>Sar</taxon>
        <taxon>Alveolata</taxon>
        <taxon>Dinophyceae</taxon>
        <taxon>Suessiales</taxon>
        <taxon>Symbiodiniaceae</taxon>
        <taxon>Symbiodinium</taxon>
    </lineage>
</organism>
<protein>
    <submittedName>
        <fullName evidence="1">Uncharacterized protein</fullName>
    </submittedName>
</protein>
<dbReference type="AlphaFoldDB" id="A0A812MS59"/>
<dbReference type="EMBL" id="CAJNDS010001501">
    <property type="protein sequence ID" value="CAE7262149.1"/>
    <property type="molecule type" value="Genomic_DNA"/>
</dbReference>
<reference evidence="1" key="1">
    <citation type="submission" date="2021-02" db="EMBL/GenBank/DDBJ databases">
        <authorList>
            <person name="Dougan E. K."/>
            <person name="Rhodes N."/>
            <person name="Thang M."/>
            <person name="Chan C."/>
        </authorList>
    </citation>
    <scope>NUCLEOTIDE SEQUENCE</scope>
</reference>
<gene>
    <name evidence="1" type="ORF">SNAT2548_LOCUS13738</name>
</gene>
<keyword evidence="2" id="KW-1185">Reference proteome</keyword>
<evidence type="ECO:0000313" key="1">
    <source>
        <dbReference type="EMBL" id="CAE7262149.1"/>
    </source>
</evidence>
<feature type="non-terminal residue" evidence="1">
    <location>
        <position position="1"/>
    </location>
</feature>
<sequence>AISLRSSRDARVVAPAQPRDVRVAAPAQSLSMSYVGRSTAVAGDTAKHIAFAAAFSCYWSKYMAAPCLESKYTFRACDRSTGYGRHAFAGWLR</sequence>
<proteinExistence type="predicted"/>
<accession>A0A812MS59</accession>
<dbReference type="Proteomes" id="UP000604046">
    <property type="component" value="Unassembled WGS sequence"/>
</dbReference>
<comment type="caution">
    <text evidence="1">The sequence shown here is derived from an EMBL/GenBank/DDBJ whole genome shotgun (WGS) entry which is preliminary data.</text>
</comment>